<dbReference type="EMBL" id="AM920427">
    <property type="protein sequence ID" value="CAP80551.1"/>
    <property type="molecule type" value="Genomic_DNA"/>
</dbReference>
<name>B6GZ84_PENRW</name>
<reference evidence="1 2" key="1">
    <citation type="journal article" date="2008" name="Nat. Biotechnol.">
        <title>Genome sequencing and analysis of the filamentous fungus Penicillium chrysogenum.</title>
        <authorList>
            <person name="van den Berg M.A."/>
            <person name="Albang R."/>
            <person name="Albermann K."/>
            <person name="Badger J.H."/>
            <person name="Daran J.-M."/>
            <person name="Driessen A.J.M."/>
            <person name="Garcia-Estrada C."/>
            <person name="Fedorova N.D."/>
            <person name="Harris D.M."/>
            <person name="Heijne W.H.M."/>
            <person name="Joardar V.S."/>
            <person name="Kiel J.A.K.W."/>
            <person name="Kovalchuk A."/>
            <person name="Martin J.F."/>
            <person name="Nierman W.C."/>
            <person name="Nijland J.G."/>
            <person name="Pronk J.T."/>
            <person name="Roubos J.A."/>
            <person name="van der Klei I.J."/>
            <person name="van Peij N.N.M.E."/>
            <person name="Veenhuis M."/>
            <person name="von Doehren H."/>
            <person name="Wagner C."/>
            <person name="Wortman J.R."/>
            <person name="Bovenberg R.A.L."/>
        </authorList>
    </citation>
    <scope>NUCLEOTIDE SEQUENCE [LARGE SCALE GENOMIC DNA]</scope>
    <source>
        <strain evidence="2">ATCC 28089 / DSM 1075 / NRRL 1951 / Wisconsin 54-1255</strain>
    </source>
</reference>
<dbReference type="AlphaFoldDB" id="B6GZ84"/>
<protein>
    <submittedName>
        <fullName evidence="1">Uncharacterized protein</fullName>
    </submittedName>
</protein>
<dbReference type="HOGENOM" id="CLU_1409216_0_0_1"/>
<evidence type="ECO:0000313" key="2">
    <source>
        <dbReference type="Proteomes" id="UP000000724"/>
    </source>
</evidence>
<proteinExistence type="predicted"/>
<dbReference type="Proteomes" id="UP000000724">
    <property type="component" value="Contig Pc00c12"/>
</dbReference>
<dbReference type="VEuPathDB" id="FungiDB:PCH_Pc12g09240"/>
<sequence>MRQSETYPKAQISKAEDMNVARVRDKRDFQDNEEKGAVEVEEIGKRKDDRDLRVHDGYKKRWKIVDTTLCLPGATDYGPSSGDMYHCFPRARSLQFGFIQCRGCPAIQREYSKLTWAFYWLYWNVSPQSKGHYKKYTTVTQARVAIGDSMMDSGVAYICTKQKGCGDYSRLWPGYPYYVSLEVEYGDLIGFSL</sequence>
<evidence type="ECO:0000313" key="1">
    <source>
        <dbReference type="EMBL" id="CAP80551.1"/>
    </source>
</evidence>
<keyword evidence="2" id="KW-1185">Reference proteome</keyword>
<accession>B6GZ84</accession>
<gene>
    <name evidence="1" type="ORF">Pc12g09240</name>
    <name evidence="1" type="ORF">PCH_Pc12g09240</name>
</gene>
<organism evidence="1 2">
    <name type="scientific">Penicillium rubens (strain ATCC 28089 / DSM 1075 / NRRL 1951 / Wisconsin 54-1255)</name>
    <name type="common">Penicillium chrysogenum</name>
    <dbReference type="NCBI Taxonomy" id="500485"/>
    <lineage>
        <taxon>Eukaryota</taxon>
        <taxon>Fungi</taxon>
        <taxon>Dikarya</taxon>
        <taxon>Ascomycota</taxon>
        <taxon>Pezizomycotina</taxon>
        <taxon>Eurotiomycetes</taxon>
        <taxon>Eurotiomycetidae</taxon>
        <taxon>Eurotiales</taxon>
        <taxon>Aspergillaceae</taxon>
        <taxon>Penicillium</taxon>
        <taxon>Penicillium chrysogenum species complex</taxon>
    </lineage>
</organism>